<feature type="coiled-coil region" evidence="1">
    <location>
        <begin position="31"/>
        <end position="79"/>
    </location>
</feature>
<evidence type="ECO:0000313" key="2">
    <source>
        <dbReference type="EMBL" id="KDQ12478.1"/>
    </source>
</evidence>
<dbReference type="InParanoid" id="A0A067M9N6"/>
<name>A0A067M9N6_BOTB1</name>
<dbReference type="EMBL" id="KL198050">
    <property type="protein sequence ID" value="KDQ12478.1"/>
    <property type="molecule type" value="Genomic_DNA"/>
</dbReference>
<reference evidence="3" key="1">
    <citation type="journal article" date="2014" name="Proc. Natl. Acad. Sci. U.S.A.">
        <title>Extensive sampling of basidiomycete genomes demonstrates inadequacy of the white-rot/brown-rot paradigm for wood decay fungi.</title>
        <authorList>
            <person name="Riley R."/>
            <person name="Salamov A.A."/>
            <person name="Brown D.W."/>
            <person name="Nagy L.G."/>
            <person name="Floudas D."/>
            <person name="Held B.W."/>
            <person name="Levasseur A."/>
            <person name="Lombard V."/>
            <person name="Morin E."/>
            <person name="Otillar R."/>
            <person name="Lindquist E.A."/>
            <person name="Sun H."/>
            <person name="LaButti K.M."/>
            <person name="Schmutz J."/>
            <person name="Jabbour D."/>
            <person name="Luo H."/>
            <person name="Baker S.E."/>
            <person name="Pisabarro A.G."/>
            <person name="Walton J.D."/>
            <person name="Blanchette R.A."/>
            <person name="Henrissat B."/>
            <person name="Martin F."/>
            <person name="Cullen D."/>
            <person name="Hibbett D.S."/>
            <person name="Grigoriev I.V."/>
        </authorList>
    </citation>
    <scope>NUCLEOTIDE SEQUENCE [LARGE SCALE GENOMIC DNA]</scope>
    <source>
        <strain evidence="3">FD-172 SS1</strain>
    </source>
</reference>
<dbReference type="Proteomes" id="UP000027195">
    <property type="component" value="Unassembled WGS sequence"/>
</dbReference>
<dbReference type="AlphaFoldDB" id="A0A067M9N6"/>
<accession>A0A067M9N6</accession>
<proteinExistence type="predicted"/>
<protein>
    <submittedName>
        <fullName evidence="2">Uncharacterized protein</fullName>
    </submittedName>
</protein>
<dbReference type="HOGENOM" id="CLU_1294191_0_0_1"/>
<keyword evidence="3" id="KW-1185">Reference proteome</keyword>
<gene>
    <name evidence="2" type="ORF">BOTBODRAFT_176418</name>
</gene>
<sequence>MATWSAEELRSELLRVKLHSAETEKRLRAGRDHYRRRFSDAQASLAAAKEKIARYEEKIRKLKDELVAAQEQHASIRDHLQLRDSREPREIVAEFRALKRSISYLCTDLGAAITDRIHTFSPSLQLSTQASHPKHLSKTLSKSYNLIRSPAREGRPLEDFIDYSLRFLLNLMLCQQLFHRFHPHTPENVEHVLATLYEQIQSQGTSSILYQLP</sequence>
<organism evidence="2 3">
    <name type="scientific">Botryobasidium botryosum (strain FD-172 SS1)</name>
    <dbReference type="NCBI Taxonomy" id="930990"/>
    <lineage>
        <taxon>Eukaryota</taxon>
        <taxon>Fungi</taxon>
        <taxon>Dikarya</taxon>
        <taxon>Basidiomycota</taxon>
        <taxon>Agaricomycotina</taxon>
        <taxon>Agaricomycetes</taxon>
        <taxon>Cantharellales</taxon>
        <taxon>Botryobasidiaceae</taxon>
        <taxon>Botryobasidium</taxon>
    </lineage>
</organism>
<keyword evidence="1" id="KW-0175">Coiled coil</keyword>
<evidence type="ECO:0000313" key="3">
    <source>
        <dbReference type="Proteomes" id="UP000027195"/>
    </source>
</evidence>
<dbReference type="OrthoDB" id="3222645at2759"/>
<evidence type="ECO:0000256" key="1">
    <source>
        <dbReference type="SAM" id="Coils"/>
    </source>
</evidence>